<dbReference type="Gene3D" id="1.10.357.10">
    <property type="entry name" value="Tetracycline Repressor, domain 2"/>
    <property type="match status" value="1"/>
</dbReference>
<feature type="domain" description="HTH tetR-type" evidence="4">
    <location>
        <begin position="27"/>
        <end position="87"/>
    </location>
</feature>
<dbReference type="InterPro" id="IPR009057">
    <property type="entry name" value="Homeodomain-like_sf"/>
</dbReference>
<dbReference type="Proteomes" id="UP000254869">
    <property type="component" value="Unassembled WGS sequence"/>
</dbReference>
<gene>
    <name evidence="5" type="ORF">DFR76_11259</name>
</gene>
<dbReference type="GO" id="GO:0000976">
    <property type="term" value="F:transcription cis-regulatory region binding"/>
    <property type="evidence" value="ECO:0007669"/>
    <property type="project" value="TreeGrafter"/>
</dbReference>
<keyword evidence="6" id="KW-1185">Reference proteome</keyword>
<evidence type="ECO:0000259" key="4">
    <source>
        <dbReference type="PROSITE" id="PS50977"/>
    </source>
</evidence>
<dbReference type="InterPro" id="IPR001647">
    <property type="entry name" value="HTH_TetR"/>
</dbReference>
<keyword evidence="1 2" id="KW-0238">DNA-binding</keyword>
<evidence type="ECO:0000313" key="6">
    <source>
        <dbReference type="Proteomes" id="UP000254869"/>
    </source>
</evidence>
<dbReference type="STRING" id="1210086.GCA_001613105_03787"/>
<dbReference type="Pfam" id="PF00440">
    <property type="entry name" value="TetR_N"/>
    <property type="match status" value="1"/>
</dbReference>
<dbReference type="PROSITE" id="PS50977">
    <property type="entry name" value="HTH_TETR_2"/>
    <property type="match status" value="1"/>
</dbReference>
<protein>
    <submittedName>
        <fullName evidence="5">TetR family transcriptional regulator</fullName>
    </submittedName>
</protein>
<feature type="DNA-binding region" description="H-T-H motif" evidence="2">
    <location>
        <begin position="50"/>
        <end position="69"/>
    </location>
</feature>
<evidence type="ECO:0000256" key="2">
    <source>
        <dbReference type="PROSITE-ProRule" id="PRU00335"/>
    </source>
</evidence>
<dbReference type="InterPro" id="IPR049484">
    <property type="entry name" value="Rv0078-like_C"/>
</dbReference>
<evidence type="ECO:0000256" key="3">
    <source>
        <dbReference type="SAM" id="MobiDB-lite"/>
    </source>
</evidence>
<accession>A0A370HW80</accession>
<dbReference type="PANTHER" id="PTHR30055:SF226">
    <property type="entry name" value="HTH-TYPE TRANSCRIPTIONAL REGULATOR PKSA"/>
    <property type="match status" value="1"/>
</dbReference>
<dbReference type="SUPFAM" id="SSF46689">
    <property type="entry name" value="Homeodomain-like"/>
    <property type="match status" value="1"/>
</dbReference>
<dbReference type="AlphaFoldDB" id="A0A370HW80"/>
<dbReference type="GO" id="GO:0003700">
    <property type="term" value="F:DNA-binding transcription factor activity"/>
    <property type="evidence" value="ECO:0007669"/>
    <property type="project" value="TreeGrafter"/>
</dbReference>
<organism evidence="5 6">
    <name type="scientific">Nocardia pseudobrasiliensis</name>
    <dbReference type="NCBI Taxonomy" id="45979"/>
    <lineage>
        <taxon>Bacteria</taxon>
        <taxon>Bacillati</taxon>
        <taxon>Actinomycetota</taxon>
        <taxon>Actinomycetes</taxon>
        <taxon>Mycobacteriales</taxon>
        <taxon>Nocardiaceae</taxon>
        <taxon>Nocardia</taxon>
    </lineage>
</organism>
<sequence>MEQFAIMTDGTKSQRHYGGRSAEERAGQRRARLLEAALELYGAQGYTGTSIEQLCSAASISTRSFYDEMGSQENLLIALADEITGRAAAAALTVVEETAELPVAERIARGFRAYLAVTCETTYSARICYVEVVGVSDAVEAWRHEWRERMGALLRTQAERAVERGEARPRDYRLFALATIGAVNSLAQELARDSERAPTLDEICFELTALVRGGIEVAPGPAAR</sequence>
<dbReference type="InterPro" id="IPR050109">
    <property type="entry name" value="HTH-type_TetR-like_transc_reg"/>
</dbReference>
<proteinExistence type="predicted"/>
<dbReference type="Gene3D" id="1.10.10.60">
    <property type="entry name" value="Homeodomain-like"/>
    <property type="match status" value="1"/>
</dbReference>
<dbReference type="SUPFAM" id="SSF48498">
    <property type="entry name" value="Tetracyclin repressor-like, C-terminal domain"/>
    <property type="match status" value="1"/>
</dbReference>
<evidence type="ECO:0000256" key="1">
    <source>
        <dbReference type="ARBA" id="ARBA00023125"/>
    </source>
</evidence>
<dbReference type="EMBL" id="QQBC01000012">
    <property type="protein sequence ID" value="RDI62742.1"/>
    <property type="molecule type" value="Genomic_DNA"/>
</dbReference>
<dbReference type="PANTHER" id="PTHR30055">
    <property type="entry name" value="HTH-TYPE TRANSCRIPTIONAL REGULATOR RUTR"/>
    <property type="match status" value="1"/>
</dbReference>
<comment type="caution">
    <text evidence="5">The sequence shown here is derived from an EMBL/GenBank/DDBJ whole genome shotgun (WGS) entry which is preliminary data.</text>
</comment>
<reference evidence="5 6" key="1">
    <citation type="submission" date="2018-07" db="EMBL/GenBank/DDBJ databases">
        <title>Genomic Encyclopedia of Type Strains, Phase IV (KMG-IV): sequencing the most valuable type-strain genomes for metagenomic binning, comparative biology and taxonomic classification.</title>
        <authorList>
            <person name="Goeker M."/>
        </authorList>
    </citation>
    <scope>NUCLEOTIDE SEQUENCE [LARGE SCALE GENOMIC DNA]</scope>
    <source>
        <strain evidence="5 6">DSM 44290</strain>
    </source>
</reference>
<feature type="region of interest" description="Disordered" evidence="3">
    <location>
        <begin position="1"/>
        <end position="24"/>
    </location>
</feature>
<name>A0A370HW80_9NOCA</name>
<evidence type="ECO:0000313" key="5">
    <source>
        <dbReference type="EMBL" id="RDI62742.1"/>
    </source>
</evidence>
<dbReference type="Pfam" id="PF21351">
    <property type="entry name" value="TetR_C_41"/>
    <property type="match status" value="1"/>
</dbReference>
<dbReference type="InterPro" id="IPR036271">
    <property type="entry name" value="Tet_transcr_reg_TetR-rel_C_sf"/>
</dbReference>